<protein>
    <submittedName>
        <fullName evidence="9">Tetratricopeptide-like helical domain-containing protein (TPR)</fullName>
    </submittedName>
</protein>
<keyword evidence="6 8" id="KW-0802">TPR repeat</keyword>
<evidence type="ECO:0000256" key="6">
    <source>
        <dbReference type="ARBA" id="ARBA00022803"/>
    </source>
</evidence>
<dbReference type="InterPro" id="IPR024111">
    <property type="entry name" value="PEX5/PEX5L"/>
</dbReference>
<feature type="repeat" description="TPR" evidence="8">
    <location>
        <begin position="416"/>
        <end position="449"/>
    </location>
</feature>
<evidence type="ECO:0000313" key="9">
    <source>
        <dbReference type="EMBL" id="KYQ90341.1"/>
    </source>
</evidence>
<dbReference type="InterPro" id="IPR011990">
    <property type="entry name" value="TPR-like_helical_dom_sf"/>
</dbReference>
<dbReference type="OrthoDB" id="15716at2759"/>
<comment type="caution">
    <text evidence="9">The sequence shown here is derived from an EMBL/GenBank/DDBJ whole genome shotgun (WGS) entry which is preliminary data.</text>
</comment>
<dbReference type="GO" id="GO:0005829">
    <property type="term" value="C:cytosol"/>
    <property type="evidence" value="ECO:0007669"/>
    <property type="project" value="TreeGrafter"/>
</dbReference>
<dbReference type="Pfam" id="PF07719">
    <property type="entry name" value="TPR_2"/>
    <property type="match status" value="1"/>
</dbReference>
<proteinExistence type="inferred from homology"/>
<dbReference type="EMBL" id="LODT01000037">
    <property type="protein sequence ID" value="KYQ90341.1"/>
    <property type="molecule type" value="Genomic_DNA"/>
</dbReference>
<evidence type="ECO:0000256" key="2">
    <source>
        <dbReference type="ARBA" id="ARBA00004496"/>
    </source>
</evidence>
<dbReference type="GO" id="GO:0005778">
    <property type="term" value="C:peroxisomal membrane"/>
    <property type="evidence" value="ECO:0007669"/>
    <property type="project" value="TreeGrafter"/>
</dbReference>
<keyword evidence="4" id="KW-0963">Cytoplasm</keyword>
<dbReference type="PROSITE" id="PS50005">
    <property type="entry name" value="TPR"/>
    <property type="match status" value="4"/>
</dbReference>
<dbReference type="SUPFAM" id="SSF48452">
    <property type="entry name" value="TPR-like"/>
    <property type="match status" value="1"/>
</dbReference>
<dbReference type="SMART" id="SM00028">
    <property type="entry name" value="TPR"/>
    <property type="match status" value="5"/>
</dbReference>
<feature type="repeat" description="TPR" evidence="8">
    <location>
        <begin position="531"/>
        <end position="564"/>
    </location>
</feature>
<dbReference type="InterPro" id="IPR019734">
    <property type="entry name" value="TPR_rpt"/>
</dbReference>
<dbReference type="Proteomes" id="UP000076078">
    <property type="component" value="Unassembled WGS sequence"/>
</dbReference>
<dbReference type="InterPro" id="IPR013105">
    <property type="entry name" value="TPR_2"/>
</dbReference>
<dbReference type="PANTHER" id="PTHR10130:SF0">
    <property type="entry name" value="GH08708P"/>
    <property type="match status" value="1"/>
</dbReference>
<evidence type="ECO:0000256" key="7">
    <source>
        <dbReference type="ARBA" id="ARBA00023140"/>
    </source>
</evidence>
<dbReference type="Pfam" id="PF13432">
    <property type="entry name" value="TPR_16"/>
    <property type="match status" value="1"/>
</dbReference>
<comment type="similarity">
    <text evidence="3">Belongs to the peroxisomal targeting signal receptor family.</text>
</comment>
<dbReference type="PANTHER" id="PTHR10130">
    <property type="entry name" value="PEROXISOMAL TARGETING SIGNAL 1 RECEPTOR PEX5"/>
    <property type="match status" value="1"/>
</dbReference>
<dbReference type="InParanoid" id="A0A151Z8T7"/>
<dbReference type="Gene3D" id="1.25.40.10">
    <property type="entry name" value="Tetratricopeptide repeat domain"/>
    <property type="match status" value="1"/>
</dbReference>
<organism evidence="9 10">
    <name type="scientific">Tieghemostelium lacteum</name>
    <name type="common">Slime mold</name>
    <name type="synonym">Dictyostelium lacteum</name>
    <dbReference type="NCBI Taxonomy" id="361077"/>
    <lineage>
        <taxon>Eukaryota</taxon>
        <taxon>Amoebozoa</taxon>
        <taxon>Evosea</taxon>
        <taxon>Eumycetozoa</taxon>
        <taxon>Dictyostelia</taxon>
        <taxon>Dictyosteliales</taxon>
        <taxon>Raperosteliaceae</taxon>
        <taxon>Tieghemostelium</taxon>
    </lineage>
</organism>
<dbReference type="FunCoup" id="A0A151Z8T7">
    <property type="interactions" value="60"/>
</dbReference>
<comment type="subcellular location">
    <subcellularLocation>
        <location evidence="2">Cytoplasm</location>
    </subcellularLocation>
    <subcellularLocation>
        <location evidence="1">Peroxisome</location>
    </subcellularLocation>
</comment>
<keyword evidence="10" id="KW-1185">Reference proteome</keyword>
<dbReference type="STRING" id="361077.A0A151Z8T7"/>
<feature type="repeat" description="TPR" evidence="8">
    <location>
        <begin position="565"/>
        <end position="598"/>
    </location>
</feature>
<reference evidence="9 10" key="1">
    <citation type="submission" date="2015-12" db="EMBL/GenBank/DDBJ databases">
        <title>Dictyostelia acquired genes for synthesis and detection of signals that induce cell-type specialization by lateral gene transfer from prokaryotes.</title>
        <authorList>
            <person name="Gloeckner G."/>
            <person name="Schaap P."/>
        </authorList>
    </citation>
    <scope>NUCLEOTIDE SEQUENCE [LARGE SCALE GENOMIC DNA]</scope>
    <source>
        <strain evidence="9 10">TK</strain>
    </source>
</reference>
<keyword evidence="7" id="KW-0576">Peroxisome</keyword>
<evidence type="ECO:0000256" key="1">
    <source>
        <dbReference type="ARBA" id="ARBA00004275"/>
    </source>
</evidence>
<dbReference type="AlphaFoldDB" id="A0A151Z8T7"/>
<evidence type="ECO:0000256" key="3">
    <source>
        <dbReference type="ARBA" id="ARBA00005348"/>
    </source>
</evidence>
<gene>
    <name evidence="9" type="ORF">DLAC_08953</name>
</gene>
<evidence type="ECO:0000256" key="5">
    <source>
        <dbReference type="ARBA" id="ARBA00022737"/>
    </source>
</evidence>
<sequence>MSNLFRDLVEGDCSEPNAVGGFVQQFTSDKTGLYNDKLEHSHFLENELFRMNAQDDRFEERHLDKIFNGEQNDNVHDLLDRNFDQYQQGPQQHHGQLNASQVETDVQFLFQDFIMSTKSRHIMQHPPIHIPNLSQSDKVKIKNRSQVMFKHIAEQDVDQGYTNEQLNTLFSLFDIDPELEDFDSQWDKQWDQTHANEWIDDFQRNHNTTTTTTTTGGYMYNSEIPKDYIEDEEQNYEYAWRQEEEEDEYDQIFDEDENFNPFESAWKNTEGVEFEDHSIDAAWDETARKSIQDVTRPITDIQDPKIKNSNFYKLMSQLNTGEAVIDKEKEELVFNETVIPQELHNRPIDNEGVWEREYQDFEDEVSLERLNEYQFTIDEARDEDTFDRGMQLFNEGLIDDSIIALESEVKRSPENSQAWMYLGIAHAENDKDQQAIKCLLKCIQLDPNNLSARISLAVSYTNDYQKERALDSLHEWMKRNPQYQNIANQFQETFNQLEIEESNYMDTWKKHNIITDMFLDAARMRPNDPDGEVQTILGLLFNMSYDYDKAVDCFKAALQNKPTDYQLWNKLGATLANSNKCQEALGAYFKALEHKPSYVRARSNLGIAYLSLNMFHEAAQNFLGAISIHPDAVHIWDNLKMVFRLMGREDLIQKSETRDVSLFVKDFNFM</sequence>
<name>A0A151Z8T7_TIELA</name>
<evidence type="ECO:0000313" key="10">
    <source>
        <dbReference type="Proteomes" id="UP000076078"/>
    </source>
</evidence>
<accession>A0A151Z8T7</accession>
<dbReference type="GO" id="GO:0005052">
    <property type="term" value="F:peroxisome matrix targeting signal-1 binding"/>
    <property type="evidence" value="ECO:0007669"/>
    <property type="project" value="TreeGrafter"/>
</dbReference>
<evidence type="ECO:0000256" key="4">
    <source>
        <dbReference type="ARBA" id="ARBA00022490"/>
    </source>
</evidence>
<keyword evidence="5" id="KW-0677">Repeat</keyword>
<dbReference type="GO" id="GO:0016560">
    <property type="term" value="P:protein import into peroxisome matrix, docking"/>
    <property type="evidence" value="ECO:0007669"/>
    <property type="project" value="TreeGrafter"/>
</dbReference>
<feature type="repeat" description="TPR" evidence="8">
    <location>
        <begin position="599"/>
        <end position="632"/>
    </location>
</feature>
<evidence type="ECO:0000256" key="8">
    <source>
        <dbReference type="PROSITE-ProRule" id="PRU00339"/>
    </source>
</evidence>
<dbReference type="OMA" id="KMVFRLM"/>